<reference evidence="3 4" key="1">
    <citation type="submission" date="2020-07" db="EMBL/GenBank/DDBJ databases">
        <title>Complete genome and description of Selenomonas timonensis sp. nov., a new bacterium isolated from a gingivitis subject.</title>
        <authorList>
            <person name="Antezack A."/>
        </authorList>
    </citation>
    <scope>NUCLEOTIDE SEQUENCE [LARGE SCALE GENOMIC DNA]</scope>
    <source>
        <strain evidence="3 4">Marseille-Q3039</strain>
    </source>
</reference>
<dbReference type="Proteomes" id="UP000515480">
    <property type="component" value="Chromosome"/>
</dbReference>
<dbReference type="CDD" id="cd00956">
    <property type="entry name" value="Transaldolase_FSA"/>
    <property type="match status" value="1"/>
</dbReference>
<comment type="subcellular location">
    <subcellularLocation>
        <location evidence="1">Cytoplasm</location>
    </subcellularLocation>
</comment>
<organism evidence="3 4">
    <name type="scientific">Selenomonas timonae</name>
    <dbReference type="NCBI Taxonomy" id="2754044"/>
    <lineage>
        <taxon>Bacteria</taxon>
        <taxon>Bacillati</taxon>
        <taxon>Bacillota</taxon>
        <taxon>Negativicutes</taxon>
        <taxon>Selenomonadales</taxon>
        <taxon>Selenomonadaceae</taxon>
        <taxon>Selenomonas</taxon>
    </lineage>
</organism>
<dbReference type="KEGG" id="stim:H1B31_10180"/>
<dbReference type="Pfam" id="PF00923">
    <property type="entry name" value="TAL_FSA"/>
    <property type="match status" value="1"/>
</dbReference>
<keyword evidence="2" id="KW-0704">Schiff base</keyword>
<evidence type="ECO:0000313" key="4">
    <source>
        <dbReference type="Proteomes" id="UP000515480"/>
    </source>
</evidence>
<dbReference type="InterPro" id="IPR033919">
    <property type="entry name" value="TSA/FSA_arc/bac"/>
</dbReference>
<dbReference type="EMBL" id="CP060204">
    <property type="protein sequence ID" value="QNH54198.1"/>
    <property type="molecule type" value="Genomic_DNA"/>
</dbReference>
<dbReference type="PANTHER" id="PTHR10683">
    <property type="entry name" value="TRANSALDOLASE"/>
    <property type="match status" value="1"/>
</dbReference>
<dbReference type="RefSeq" id="WP_185980230.1">
    <property type="nucleotide sequence ID" value="NZ_CP060204.1"/>
</dbReference>
<dbReference type="Gene3D" id="3.20.20.70">
    <property type="entry name" value="Aldolase class I"/>
    <property type="match status" value="1"/>
</dbReference>
<dbReference type="PANTHER" id="PTHR10683:SF28">
    <property type="entry name" value="TRANSALDOLASE C"/>
    <property type="match status" value="1"/>
</dbReference>
<accession>A0A7G7VJA5</accession>
<dbReference type="PROSITE" id="PS01054">
    <property type="entry name" value="TRANSALDOLASE_1"/>
    <property type="match status" value="1"/>
</dbReference>
<evidence type="ECO:0000256" key="1">
    <source>
        <dbReference type="ARBA" id="ARBA00004496"/>
    </source>
</evidence>
<name>A0A7G7VJA5_9FIRM</name>
<dbReference type="NCBIfam" id="NF009299">
    <property type="entry name" value="PRK12656.1"/>
    <property type="match status" value="1"/>
</dbReference>
<sequence length="227" mass="24597">MKYLLDTANLDDIRELSEYLPIAGVTSNPTIVKKEGAVPFFAHMREIRAIIGNLRPLHIQVTARDYDGMMRDAEAVFRHVDEKVFIKVPVDFAGVKVIKALKRQGANVTATAVYGMDQAFIALEAGADCIAPYFNRMEALGLDAANVIGNIAGIISHYGYETEILAASFKQPAQIDRAILAGAHSVTVAPNVLREVFAKKVVTDAVQAFADDWSSLYGGKTLAALDG</sequence>
<dbReference type="InterPro" id="IPR013785">
    <property type="entry name" value="Aldolase_TIM"/>
</dbReference>
<evidence type="ECO:0000313" key="3">
    <source>
        <dbReference type="EMBL" id="QNH54198.1"/>
    </source>
</evidence>
<dbReference type="GO" id="GO:0005975">
    <property type="term" value="P:carbohydrate metabolic process"/>
    <property type="evidence" value="ECO:0007669"/>
    <property type="project" value="InterPro"/>
</dbReference>
<dbReference type="AlphaFoldDB" id="A0A7G7VJA5"/>
<dbReference type="InterPro" id="IPR001585">
    <property type="entry name" value="TAL/FSA"/>
</dbReference>
<gene>
    <name evidence="3" type="ORF">H1B31_10180</name>
</gene>
<protein>
    <submittedName>
        <fullName evidence="3">Fructose-6-phosphate aldolase</fullName>
    </submittedName>
</protein>
<proteinExistence type="predicted"/>
<dbReference type="GO" id="GO:0005737">
    <property type="term" value="C:cytoplasm"/>
    <property type="evidence" value="ECO:0007669"/>
    <property type="project" value="UniProtKB-SubCell"/>
</dbReference>
<evidence type="ECO:0000256" key="2">
    <source>
        <dbReference type="ARBA" id="ARBA00023270"/>
    </source>
</evidence>
<keyword evidence="4" id="KW-1185">Reference proteome</keyword>
<dbReference type="SUPFAM" id="SSF51569">
    <property type="entry name" value="Aldolase"/>
    <property type="match status" value="1"/>
</dbReference>
<dbReference type="GO" id="GO:0016832">
    <property type="term" value="F:aldehyde-lyase activity"/>
    <property type="evidence" value="ECO:0007669"/>
    <property type="project" value="InterPro"/>
</dbReference>
<dbReference type="InterPro" id="IPR018225">
    <property type="entry name" value="Transaldolase_AS"/>
</dbReference>